<reference evidence="3 4" key="1">
    <citation type="journal article" date="2011" name="Cell">
        <title>Insight into structure and assembly of the nuclear pore complex by utilizing the genome of a eukaryotic thermophile.</title>
        <authorList>
            <person name="Amlacher S."/>
            <person name="Sarges P."/>
            <person name="Flemming D."/>
            <person name="van Noort V."/>
            <person name="Kunze R."/>
            <person name="Devos D.P."/>
            <person name="Arumugam M."/>
            <person name="Bork P."/>
            <person name="Hurt E."/>
        </authorList>
    </citation>
    <scope>NUCLEOTIDE SEQUENCE [LARGE SCALE GENOMIC DNA]</scope>
    <source>
        <strain evidence="4">DSM 1495 / CBS 144.50 / IMI 039719</strain>
    </source>
</reference>
<evidence type="ECO:0000313" key="4">
    <source>
        <dbReference type="Proteomes" id="UP000008066"/>
    </source>
</evidence>
<name>G0S2F1_CHATD</name>
<feature type="region of interest" description="Disordered" evidence="2">
    <location>
        <begin position="364"/>
        <end position="398"/>
    </location>
</feature>
<feature type="compositionally biased region" description="Low complexity" evidence="2">
    <location>
        <begin position="34"/>
        <end position="44"/>
    </location>
</feature>
<dbReference type="EMBL" id="GL988040">
    <property type="protein sequence ID" value="EGS22184.1"/>
    <property type="molecule type" value="Genomic_DNA"/>
</dbReference>
<dbReference type="Proteomes" id="UP000008066">
    <property type="component" value="Unassembled WGS sequence"/>
</dbReference>
<evidence type="ECO:0000256" key="2">
    <source>
        <dbReference type="SAM" id="MobiDB-lite"/>
    </source>
</evidence>
<feature type="compositionally biased region" description="Basic and acidic residues" evidence="2">
    <location>
        <begin position="16"/>
        <end position="26"/>
    </location>
</feature>
<gene>
    <name evidence="3" type="ORF">CTHT_0017010</name>
</gene>
<evidence type="ECO:0000256" key="1">
    <source>
        <dbReference type="SAM" id="Coils"/>
    </source>
</evidence>
<protein>
    <submittedName>
        <fullName evidence="3">Uncharacterized protein</fullName>
    </submittedName>
</protein>
<dbReference type="AlphaFoldDB" id="G0S2F1"/>
<sequence>MTDDATSDPLTPTTDPKYEHHPRPMMDDITEPLNNNNNNNNNNNSHALPADLCESNDGNNDNVLKALQRLSAKLNTNPPNIPFLSIHPEARYDCPQPPSATADLSDKEKDIVTSTSQDVSIAELFHEIKRLEQEVRSYGKKVDSLNFKIELLKQENDTRWERVGMGQKQEEKLAKVGEIAKTCDRNSWSSSNSNSNSDSDSDSGSETTESRTERPVREGLNNINMEMGISKGEDWKREELRKRLEELRGEWVRRKEEEEDKKKKHYISEVNKGRVIISEQVRGVRKKKEWSTRLTVGEPSWELWAEEHVWDARTRGPSQEGDTGMKGSLGELKWCAASAGNGGEEEDVHSRKRKVRFVDEENGHGLLGSKQFDYERTSGEGGQMSGNDVTPSNKDDRAFSEQTHIDIEEHDDAETPEEDQFSREELTALRKENTQLKAEIGDLWVQVCKETEETRQWRDWAQWLEEENARLQEENNQLSLELDEERREGIVDCIVNSLLDLFFGSSSSLDAAQTHEQGQNAGRRTLSLENPGVAEMLRVTVATRTAFQGGIEVGGEWWLRMGPTYQWCVERGVGLLSWAWPKPEGTLQKRHVGYGLEDWSWPGSSMEAVQSLGDEEQEKE</sequence>
<dbReference type="KEGG" id="cthr:CTHT_0017010"/>
<keyword evidence="4" id="KW-1185">Reference proteome</keyword>
<dbReference type="GeneID" id="18255739"/>
<proteinExistence type="predicted"/>
<evidence type="ECO:0000313" key="3">
    <source>
        <dbReference type="EMBL" id="EGS22184.1"/>
    </source>
</evidence>
<dbReference type="HOGENOM" id="CLU_440748_0_0_1"/>
<keyword evidence="1" id="KW-0175">Coiled coil</keyword>
<organism evidence="4">
    <name type="scientific">Chaetomium thermophilum (strain DSM 1495 / CBS 144.50 / IMI 039719)</name>
    <name type="common">Thermochaetoides thermophila</name>
    <dbReference type="NCBI Taxonomy" id="759272"/>
    <lineage>
        <taxon>Eukaryota</taxon>
        <taxon>Fungi</taxon>
        <taxon>Dikarya</taxon>
        <taxon>Ascomycota</taxon>
        <taxon>Pezizomycotina</taxon>
        <taxon>Sordariomycetes</taxon>
        <taxon>Sordariomycetidae</taxon>
        <taxon>Sordariales</taxon>
        <taxon>Chaetomiaceae</taxon>
        <taxon>Thermochaetoides</taxon>
    </lineage>
</organism>
<dbReference type="RefSeq" id="XP_006692203.1">
    <property type="nucleotide sequence ID" value="XM_006692140.1"/>
</dbReference>
<accession>G0S2F1</accession>
<feature type="compositionally biased region" description="Basic and acidic residues" evidence="2">
    <location>
        <begin position="208"/>
        <end position="217"/>
    </location>
</feature>
<feature type="coiled-coil region" evidence="1">
    <location>
        <begin position="121"/>
        <end position="148"/>
    </location>
</feature>
<feature type="compositionally biased region" description="Low complexity" evidence="2">
    <location>
        <begin position="185"/>
        <end position="207"/>
    </location>
</feature>
<feature type="region of interest" description="Disordered" evidence="2">
    <location>
        <begin position="1"/>
        <end position="54"/>
    </location>
</feature>
<feature type="region of interest" description="Disordered" evidence="2">
    <location>
        <begin position="184"/>
        <end position="220"/>
    </location>
</feature>
<feature type="coiled-coil region" evidence="1">
    <location>
        <begin position="461"/>
        <end position="488"/>
    </location>
</feature>